<accession>A0ACC2F5I5</accession>
<dbReference type="EMBL" id="CM055761">
    <property type="protein sequence ID" value="KAJ7986614.1"/>
    <property type="molecule type" value="Genomic_DNA"/>
</dbReference>
<sequence length="136" mass="14868">MGFLPAVSLYHLSGFGNGHCTNHDGAKLTKRTERGKNGGGNQLNKGNAKQPLRKGINEAFKLMAGTAVFRFLQVTKSVPSVSAQQEKTAVTTNSNGDEDEGNEGQHLTSCWERGTVCMWTGKDPLYPNVFPTYTYR</sequence>
<evidence type="ECO:0000313" key="1">
    <source>
        <dbReference type="EMBL" id="KAJ7986614.1"/>
    </source>
</evidence>
<reference evidence="1" key="1">
    <citation type="submission" date="2021-05" db="EMBL/GenBank/DDBJ databases">
        <authorList>
            <person name="Pan Q."/>
            <person name="Jouanno E."/>
            <person name="Zahm M."/>
            <person name="Klopp C."/>
            <person name="Cabau C."/>
            <person name="Louis A."/>
            <person name="Berthelot C."/>
            <person name="Parey E."/>
            <person name="Roest Crollius H."/>
            <person name="Montfort J."/>
            <person name="Robinson-Rechavi M."/>
            <person name="Bouchez O."/>
            <person name="Lampietro C."/>
            <person name="Lopez Roques C."/>
            <person name="Donnadieu C."/>
            <person name="Postlethwait J."/>
            <person name="Bobe J."/>
            <person name="Dillon D."/>
            <person name="Chandos A."/>
            <person name="von Hippel F."/>
            <person name="Guiguen Y."/>
        </authorList>
    </citation>
    <scope>NUCLEOTIDE SEQUENCE</scope>
    <source>
        <strain evidence="1">YG-Jan2019</strain>
    </source>
</reference>
<name>A0ACC2F5I5_DALPE</name>
<protein>
    <submittedName>
        <fullName evidence="1">Uncharacterized protein</fullName>
    </submittedName>
</protein>
<proteinExistence type="predicted"/>
<gene>
    <name evidence="1" type="ORF">DPEC_G00341700</name>
</gene>
<evidence type="ECO:0000313" key="2">
    <source>
        <dbReference type="Proteomes" id="UP001157502"/>
    </source>
</evidence>
<keyword evidence="2" id="KW-1185">Reference proteome</keyword>
<organism evidence="1 2">
    <name type="scientific">Dallia pectoralis</name>
    <name type="common">Alaska blackfish</name>
    <dbReference type="NCBI Taxonomy" id="75939"/>
    <lineage>
        <taxon>Eukaryota</taxon>
        <taxon>Metazoa</taxon>
        <taxon>Chordata</taxon>
        <taxon>Craniata</taxon>
        <taxon>Vertebrata</taxon>
        <taxon>Euteleostomi</taxon>
        <taxon>Actinopterygii</taxon>
        <taxon>Neopterygii</taxon>
        <taxon>Teleostei</taxon>
        <taxon>Protacanthopterygii</taxon>
        <taxon>Esociformes</taxon>
        <taxon>Umbridae</taxon>
        <taxon>Dallia</taxon>
    </lineage>
</organism>
<dbReference type="Proteomes" id="UP001157502">
    <property type="component" value="Chromosome 34"/>
</dbReference>
<comment type="caution">
    <text evidence="1">The sequence shown here is derived from an EMBL/GenBank/DDBJ whole genome shotgun (WGS) entry which is preliminary data.</text>
</comment>